<reference evidence="3 4" key="1">
    <citation type="submission" date="2024-06" db="EMBL/GenBank/DDBJ databases">
        <title>The Natural Products Discovery Center: Release of the First 8490 Sequenced Strains for Exploring Actinobacteria Biosynthetic Diversity.</title>
        <authorList>
            <person name="Kalkreuter E."/>
            <person name="Kautsar S.A."/>
            <person name="Yang D."/>
            <person name="Bader C.D."/>
            <person name="Teijaro C.N."/>
            <person name="Fluegel L."/>
            <person name="Davis C.M."/>
            <person name="Simpson J.R."/>
            <person name="Lauterbach L."/>
            <person name="Steele A.D."/>
            <person name="Gui C."/>
            <person name="Meng S."/>
            <person name="Li G."/>
            <person name="Viehrig K."/>
            <person name="Ye F."/>
            <person name="Su P."/>
            <person name="Kiefer A.F."/>
            <person name="Nichols A."/>
            <person name="Cepeda A.J."/>
            <person name="Yan W."/>
            <person name="Fan B."/>
            <person name="Jiang Y."/>
            <person name="Adhikari A."/>
            <person name="Zheng C.-J."/>
            <person name="Schuster L."/>
            <person name="Cowan T.M."/>
            <person name="Smanski M.J."/>
            <person name="Chevrette M.G."/>
            <person name="De Carvalho L.P.S."/>
            <person name="Shen B."/>
        </authorList>
    </citation>
    <scope>NUCLEOTIDE SEQUENCE [LARGE SCALE GENOMIC DNA]</scope>
    <source>
        <strain evidence="3 4">NPDC048117</strain>
    </source>
</reference>
<accession>A0ABV3EYA4</accession>
<keyword evidence="2" id="KW-0812">Transmembrane</keyword>
<name>A0ABV3EYA4_9ACTN</name>
<keyword evidence="2" id="KW-0472">Membrane</keyword>
<feature type="compositionally biased region" description="Low complexity" evidence="1">
    <location>
        <begin position="160"/>
        <end position="171"/>
    </location>
</feature>
<evidence type="ECO:0008006" key="5">
    <source>
        <dbReference type="Google" id="ProtNLM"/>
    </source>
</evidence>
<evidence type="ECO:0000256" key="1">
    <source>
        <dbReference type="SAM" id="MobiDB-lite"/>
    </source>
</evidence>
<proteinExistence type="predicted"/>
<organism evidence="3 4">
    <name type="scientific">Streptomyces chilikensis</name>
    <dbReference type="NCBI Taxonomy" id="1194079"/>
    <lineage>
        <taxon>Bacteria</taxon>
        <taxon>Bacillati</taxon>
        <taxon>Actinomycetota</taxon>
        <taxon>Actinomycetes</taxon>
        <taxon>Kitasatosporales</taxon>
        <taxon>Streptomycetaceae</taxon>
        <taxon>Streptomyces</taxon>
    </lineage>
</organism>
<evidence type="ECO:0000313" key="3">
    <source>
        <dbReference type="EMBL" id="MEU9581202.1"/>
    </source>
</evidence>
<feature type="transmembrane region" description="Helical" evidence="2">
    <location>
        <begin position="79"/>
        <end position="99"/>
    </location>
</feature>
<protein>
    <recommendedName>
        <fullName evidence="5">Translation initiation factor IF-2</fullName>
    </recommendedName>
</protein>
<comment type="caution">
    <text evidence="3">The sequence shown here is derived from an EMBL/GenBank/DDBJ whole genome shotgun (WGS) entry which is preliminary data.</text>
</comment>
<feature type="region of interest" description="Disordered" evidence="1">
    <location>
        <begin position="45"/>
        <end position="68"/>
    </location>
</feature>
<keyword evidence="2" id="KW-1133">Transmembrane helix</keyword>
<gene>
    <name evidence="3" type="ORF">AB0D95_28695</name>
</gene>
<evidence type="ECO:0000313" key="4">
    <source>
        <dbReference type="Proteomes" id="UP001551584"/>
    </source>
</evidence>
<evidence type="ECO:0000256" key="2">
    <source>
        <dbReference type="SAM" id="Phobius"/>
    </source>
</evidence>
<feature type="region of interest" description="Disordered" evidence="1">
    <location>
        <begin position="105"/>
        <end position="171"/>
    </location>
</feature>
<sequence length="171" mass="17582">MDDRFDDNRPDEATVQLKALSVAGRNADRPIEVTVQLKAVSIGGRNAGTPVRRSETAPGQDGPVFVDSSGRRSRRFRRLGALIGLVCAVYAVAIVFTLLSGNSSAPWLPVPEQKQRGDAPAGVPEQPSSPPGDAVPSPSGTGLTPADAPADQGPEPSPTAPAADTAALPTP</sequence>
<dbReference type="RefSeq" id="WP_359277621.1">
    <property type="nucleotide sequence ID" value="NZ_JBEZNA010000105.1"/>
</dbReference>
<keyword evidence="4" id="KW-1185">Reference proteome</keyword>
<dbReference type="EMBL" id="JBEZNA010000105">
    <property type="protein sequence ID" value="MEU9581202.1"/>
    <property type="molecule type" value="Genomic_DNA"/>
</dbReference>
<dbReference type="Proteomes" id="UP001551584">
    <property type="component" value="Unassembled WGS sequence"/>
</dbReference>